<dbReference type="Pfam" id="PF03732">
    <property type="entry name" value="Retrotrans_gag"/>
    <property type="match status" value="1"/>
</dbReference>
<dbReference type="Ensembl" id="ENSAMXT00000038715.1">
    <property type="protein sequence ID" value="ENSAMXP00000054714.1"/>
    <property type="gene ID" value="ENSAMXG00000040915.1"/>
</dbReference>
<organism evidence="7 8">
    <name type="scientific">Astyanax mexicanus</name>
    <name type="common">Blind cave fish</name>
    <name type="synonym">Astyanax fasciatus mexicanus</name>
    <dbReference type="NCBI Taxonomy" id="7994"/>
    <lineage>
        <taxon>Eukaryota</taxon>
        <taxon>Metazoa</taxon>
        <taxon>Chordata</taxon>
        <taxon>Craniata</taxon>
        <taxon>Vertebrata</taxon>
        <taxon>Euteleostomi</taxon>
        <taxon>Actinopterygii</taxon>
        <taxon>Neopterygii</taxon>
        <taxon>Teleostei</taxon>
        <taxon>Ostariophysi</taxon>
        <taxon>Characiformes</taxon>
        <taxon>Characoidei</taxon>
        <taxon>Acestrorhamphidae</taxon>
        <taxon>Acestrorhamphinae</taxon>
        <taxon>Astyanax</taxon>
    </lineage>
</organism>
<evidence type="ECO:0000313" key="7">
    <source>
        <dbReference type="Ensembl" id="ENSAMXP00000054714.1"/>
    </source>
</evidence>
<dbReference type="GeneTree" id="ENSGT01100000263500"/>
<dbReference type="InterPro" id="IPR000477">
    <property type="entry name" value="RT_dom"/>
</dbReference>
<evidence type="ECO:0000256" key="2">
    <source>
        <dbReference type="ARBA" id="ARBA00012180"/>
    </source>
</evidence>
<dbReference type="Gene3D" id="3.10.10.10">
    <property type="entry name" value="HIV Type 1 Reverse Transcriptase, subunit A, domain 1"/>
    <property type="match status" value="1"/>
</dbReference>
<dbReference type="PROSITE" id="PS50878">
    <property type="entry name" value="RT_POL"/>
    <property type="match status" value="1"/>
</dbReference>
<proteinExistence type="inferred from homology"/>
<name>A0A3B1KLG0_ASTMX</name>
<reference evidence="7" key="3">
    <citation type="submission" date="2025-08" db="UniProtKB">
        <authorList>
            <consortium name="Ensembl"/>
        </authorList>
    </citation>
    <scope>IDENTIFICATION</scope>
</reference>
<dbReference type="Pfam" id="PF13975">
    <property type="entry name" value="gag-asp_proteas"/>
    <property type="match status" value="1"/>
</dbReference>
<dbReference type="PANTHER" id="PTHR15503:SF22">
    <property type="entry name" value="TRANSPOSON TY3-I GAG POLYPROTEIN"/>
    <property type="match status" value="1"/>
</dbReference>
<evidence type="ECO:0000256" key="1">
    <source>
        <dbReference type="ARBA" id="ARBA00010879"/>
    </source>
</evidence>
<dbReference type="SUPFAM" id="SSF56672">
    <property type="entry name" value="DNA/RNA polymerases"/>
    <property type="match status" value="1"/>
</dbReference>
<dbReference type="Bgee" id="ENSAMXG00000040915">
    <property type="expression patterns" value="Expressed in camera-type eye and 10 other cell types or tissues"/>
</dbReference>
<dbReference type="Gene3D" id="2.40.70.10">
    <property type="entry name" value="Acid Proteases"/>
    <property type="match status" value="1"/>
</dbReference>
<keyword evidence="8" id="KW-1185">Reference proteome</keyword>
<feature type="domain" description="CCHC-type" evidence="5">
    <location>
        <begin position="288"/>
        <end position="303"/>
    </location>
</feature>
<protein>
    <recommendedName>
        <fullName evidence="2">ribonuclease H</fullName>
        <ecNumber evidence="2">3.1.26.4</ecNumber>
    </recommendedName>
</protein>
<dbReference type="InterPro" id="IPR005162">
    <property type="entry name" value="Retrotrans_gag_dom"/>
</dbReference>
<accession>A0A3B1KLG0</accession>
<evidence type="ECO:0000256" key="3">
    <source>
        <dbReference type="PROSITE-ProRule" id="PRU00047"/>
    </source>
</evidence>
<dbReference type="PANTHER" id="PTHR15503">
    <property type="entry name" value="LDOC1 RELATED"/>
    <property type="match status" value="1"/>
</dbReference>
<dbReference type="InterPro" id="IPR036875">
    <property type="entry name" value="Znf_CCHC_sf"/>
</dbReference>
<reference evidence="8" key="2">
    <citation type="journal article" date="2014" name="Nat. Commun.">
        <title>The cavefish genome reveals candidate genes for eye loss.</title>
        <authorList>
            <person name="McGaugh S.E."/>
            <person name="Gross J.B."/>
            <person name="Aken B."/>
            <person name="Blin M."/>
            <person name="Borowsky R."/>
            <person name="Chalopin D."/>
            <person name="Hinaux H."/>
            <person name="Jeffery W.R."/>
            <person name="Keene A."/>
            <person name="Ma L."/>
            <person name="Minx P."/>
            <person name="Murphy D."/>
            <person name="O'Quin K.E."/>
            <person name="Retaux S."/>
            <person name="Rohner N."/>
            <person name="Searle S.M."/>
            <person name="Stahl B.A."/>
            <person name="Tabin C."/>
            <person name="Volff J.N."/>
            <person name="Yoshizawa M."/>
            <person name="Warren W.C."/>
        </authorList>
    </citation>
    <scope>NUCLEOTIDE SEQUENCE [LARGE SCALE GENOMIC DNA]</scope>
    <source>
        <strain evidence="8">female</strain>
    </source>
</reference>
<evidence type="ECO:0000259" key="6">
    <source>
        <dbReference type="PROSITE" id="PS50878"/>
    </source>
</evidence>
<keyword evidence="3" id="KW-0863">Zinc-finger</keyword>
<dbReference type="InterPro" id="IPR043502">
    <property type="entry name" value="DNA/RNA_pol_sf"/>
</dbReference>
<dbReference type="EC" id="3.1.26.4" evidence="2"/>
<dbReference type="InterPro" id="IPR001878">
    <property type="entry name" value="Znf_CCHC"/>
</dbReference>
<feature type="region of interest" description="Disordered" evidence="4">
    <location>
        <begin position="302"/>
        <end position="322"/>
    </location>
</feature>
<dbReference type="Gene3D" id="3.30.70.270">
    <property type="match status" value="1"/>
</dbReference>
<dbReference type="InterPro" id="IPR021109">
    <property type="entry name" value="Peptidase_aspartic_dom_sf"/>
</dbReference>
<dbReference type="InterPro" id="IPR032567">
    <property type="entry name" value="RTL1-rel"/>
</dbReference>
<keyword evidence="3" id="KW-0862">Zinc</keyword>
<comment type="similarity">
    <text evidence="1">Belongs to the beta type-B retroviral polymerase family. HERV class-II K(HML-2) pol subfamily.</text>
</comment>
<dbReference type="SUPFAM" id="SSF50630">
    <property type="entry name" value="Acid proteases"/>
    <property type="match status" value="1"/>
</dbReference>
<evidence type="ECO:0000259" key="5">
    <source>
        <dbReference type="PROSITE" id="PS50158"/>
    </source>
</evidence>
<reference evidence="8" key="1">
    <citation type="submission" date="2013-03" db="EMBL/GenBank/DDBJ databases">
        <authorList>
            <person name="Jeffery W."/>
            <person name="Warren W."/>
            <person name="Wilson R.K."/>
        </authorList>
    </citation>
    <scope>NUCLEOTIDE SEQUENCE</scope>
    <source>
        <strain evidence="8">female</strain>
    </source>
</reference>
<dbReference type="Pfam" id="PF00078">
    <property type="entry name" value="RVT_1"/>
    <property type="match status" value="1"/>
</dbReference>
<dbReference type="Proteomes" id="UP000018467">
    <property type="component" value="Unassembled WGS sequence"/>
</dbReference>
<dbReference type="AlphaFoldDB" id="A0A3B1KLG0"/>
<feature type="domain" description="Reverse transcriptase" evidence="6">
    <location>
        <begin position="544"/>
        <end position="723"/>
    </location>
</feature>
<dbReference type="InterPro" id="IPR043128">
    <property type="entry name" value="Rev_trsase/Diguanyl_cyclase"/>
</dbReference>
<feature type="compositionally biased region" description="Polar residues" evidence="4">
    <location>
        <begin position="309"/>
        <end position="320"/>
    </location>
</feature>
<evidence type="ECO:0000256" key="4">
    <source>
        <dbReference type="SAM" id="MobiDB-lite"/>
    </source>
</evidence>
<evidence type="ECO:0000313" key="8">
    <source>
        <dbReference type="Proteomes" id="UP000018467"/>
    </source>
</evidence>
<dbReference type="CDD" id="cd01647">
    <property type="entry name" value="RT_LTR"/>
    <property type="match status" value="1"/>
</dbReference>
<dbReference type="GO" id="GO:0004523">
    <property type="term" value="F:RNA-DNA hybrid ribonuclease activity"/>
    <property type="evidence" value="ECO:0007669"/>
    <property type="project" value="UniProtKB-EC"/>
</dbReference>
<dbReference type="SUPFAM" id="SSF57756">
    <property type="entry name" value="Retrovirus zinc finger-like domains"/>
    <property type="match status" value="1"/>
</dbReference>
<reference evidence="7" key="4">
    <citation type="submission" date="2025-09" db="UniProtKB">
        <authorList>
            <consortium name="Ensembl"/>
        </authorList>
    </citation>
    <scope>IDENTIFICATION</scope>
</reference>
<keyword evidence="3" id="KW-0479">Metal-binding</keyword>
<dbReference type="GO" id="GO:0008270">
    <property type="term" value="F:zinc ion binding"/>
    <property type="evidence" value="ECO:0007669"/>
    <property type="project" value="UniProtKB-KW"/>
</dbReference>
<dbReference type="PROSITE" id="PS50158">
    <property type="entry name" value="ZF_CCHC"/>
    <property type="match status" value="1"/>
</dbReference>
<dbReference type="CDD" id="cd00303">
    <property type="entry name" value="retropepsin_like"/>
    <property type="match status" value="1"/>
</dbReference>
<sequence>MDAAGNRDLNEVVAEQSRAVELVQQQLNQLGTAFNSLTERLEALFSNQPANPVQQVVNPPAQPPPVPEPQPPALTPLKVALPEKYHGDPEVCEGFLLQCDIYFAQQPPPGPNDNAKIMFVTSLLSGKALKWATALWSQNPAMNESYELFASTFRTVFGSPKGGREVGEQLLELRQGRNTVADYALTFRTLAAQSGWNEASLITAFRRGLSEVIQTELACRDDALSLNDLIKMATRLDVLLQSRRHTSRAQRGHALPQIVSAEEGEPMQLGHTRLSQAERQRRIEGGLCLYCGNGGHMRSGCPNRPLSRPGNTTQRTSSDSCADAVSMPDPLISIKMLTVPVTVHYLNQIFSFAALVDSGAAGNFIEEAVAEKLKIPAIKLDTPLRIQAINYQPIGEGTVTHITEPVTITIGSVHSEQISFHVLRVSSHPIVLGLPWLLKHNPKISWEDRDIVQWSSNCFENCIKLTLASTSIESPLEPSLTDIPDVYSDLLDVFSKIRASELPPHRPWDCSIELEEGKIPPRARIYPLSVKETQAMEDYIQEALNQGFIRPSTSPASASMFFVEKKDGGLRPCVDYRGLNEITKKFRYPLPLVPAALEQLRGARYFTKLDLRSAYNLIRIKEGDEWKTAFSTNSGHYEYLVMSYGLVNAPSVFQSFINEVLRDMLGKYVIAFLDDILIYSASLPEHVQQVRQVLQRLLQNRLYVKAEKCQFHQTHISFLGYLINREGVHMDEKKVEAVTGWKKPGQVDKMGPHLSGYGSSRHSPHLSSAGRTVLVASDGAGNTRIHSVLFPVCSYQVSQITAGRLPTTIVPLECREDRRSCC</sequence>
<dbReference type="GO" id="GO:0003676">
    <property type="term" value="F:nucleic acid binding"/>
    <property type="evidence" value="ECO:0007669"/>
    <property type="project" value="InterPro"/>
</dbReference>